<dbReference type="OMA" id="ASWDIQT"/>
<reference evidence="2" key="1">
    <citation type="journal article" date="2014" name="Nat. Genet.">
        <title>Genome of the human hookworm Necator americanus.</title>
        <authorList>
            <person name="Tang Y.T."/>
            <person name="Gao X."/>
            <person name="Rosa B.A."/>
            <person name="Abubucker S."/>
            <person name="Hallsworth-Pepin K."/>
            <person name="Martin J."/>
            <person name="Tyagi R."/>
            <person name="Heizer E."/>
            <person name="Zhang X."/>
            <person name="Bhonagiri-Palsikar V."/>
            <person name="Minx P."/>
            <person name="Warren W.C."/>
            <person name="Wang Q."/>
            <person name="Zhan B."/>
            <person name="Hotez P.J."/>
            <person name="Sternberg P.W."/>
            <person name="Dougall A."/>
            <person name="Gaze S.T."/>
            <person name="Mulvenna J."/>
            <person name="Sotillo J."/>
            <person name="Ranganathan S."/>
            <person name="Rabelo E.M."/>
            <person name="Wilson R.K."/>
            <person name="Felgner P.L."/>
            <person name="Bethony J."/>
            <person name="Hawdon J.M."/>
            <person name="Gasser R.B."/>
            <person name="Loukas A."/>
            <person name="Mitreva M."/>
        </authorList>
    </citation>
    <scope>NUCLEOTIDE SEQUENCE [LARGE SCALE GENOMIC DNA]</scope>
</reference>
<dbReference type="Proteomes" id="UP000053676">
    <property type="component" value="Unassembled WGS sequence"/>
</dbReference>
<dbReference type="AlphaFoldDB" id="W2SU94"/>
<dbReference type="KEGG" id="nai:NECAME_04297"/>
<evidence type="ECO:0008006" key="3">
    <source>
        <dbReference type="Google" id="ProtNLM"/>
    </source>
</evidence>
<dbReference type="InterPro" id="IPR036188">
    <property type="entry name" value="FAD/NAD-bd_sf"/>
</dbReference>
<dbReference type="STRING" id="51031.W2SU94"/>
<name>W2SU94_NECAM</name>
<organism evidence="1 2">
    <name type="scientific">Necator americanus</name>
    <name type="common">Human hookworm</name>
    <dbReference type="NCBI Taxonomy" id="51031"/>
    <lineage>
        <taxon>Eukaryota</taxon>
        <taxon>Metazoa</taxon>
        <taxon>Ecdysozoa</taxon>
        <taxon>Nematoda</taxon>
        <taxon>Chromadorea</taxon>
        <taxon>Rhabditida</taxon>
        <taxon>Rhabditina</taxon>
        <taxon>Rhabditomorpha</taxon>
        <taxon>Strongyloidea</taxon>
        <taxon>Ancylostomatidae</taxon>
        <taxon>Bunostominae</taxon>
        <taxon>Necator</taxon>
    </lineage>
</organism>
<dbReference type="Gene3D" id="3.50.50.60">
    <property type="entry name" value="FAD/NAD(P)-binding domain"/>
    <property type="match status" value="1"/>
</dbReference>
<dbReference type="PANTHER" id="PTHR15192:SF8">
    <property type="entry name" value="FAD_NAD(P)-BINDING DOMAIN-CONTAINING PROTEIN"/>
    <property type="match status" value="1"/>
</dbReference>
<proteinExistence type="predicted"/>
<evidence type="ECO:0000313" key="2">
    <source>
        <dbReference type="Proteomes" id="UP000053676"/>
    </source>
</evidence>
<evidence type="ECO:0000313" key="1">
    <source>
        <dbReference type="EMBL" id="ETN73299.1"/>
    </source>
</evidence>
<dbReference type="InterPro" id="IPR029731">
    <property type="entry name" value="OSGIN1/2"/>
</dbReference>
<dbReference type="SUPFAM" id="SSF51905">
    <property type="entry name" value="FAD/NAD(P)-binding domain"/>
    <property type="match status" value="1"/>
</dbReference>
<gene>
    <name evidence="1" type="ORF">NECAME_04297</name>
</gene>
<dbReference type="PANTHER" id="PTHR15192">
    <property type="entry name" value="PROTEIN CBG05349"/>
    <property type="match status" value="1"/>
</dbReference>
<keyword evidence="2" id="KW-1185">Reference proteome</keyword>
<dbReference type="EMBL" id="KI661155">
    <property type="protein sequence ID" value="ETN73299.1"/>
    <property type="molecule type" value="Genomic_DNA"/>
</dbReference>
<protein>
    <recommendedName>
        <fullName evidence="3">Pyridine nucleotide-disulfide oxidoreductase</fullName>
    </recommendedName>
</protein>
<dbReference type="Pfam" id="PF13738">
    <property type="entry name" value="Pyr_redox_3"/>
    <property type="match status" value="1"/>
</dbReference>
<accession>W2SU94</accession>
<sequence length="438" mass="48415">MRRHDQAVLPVPIRPIRSGNGPAGLSLSAFLSGILPYYNPNTPHPDPAVHEKLMENLDKSLIDQDLEWCESLESLGTSTRPLSVLYDSLVRPGADLGAQISSRLAWQSDHSKHIAHLVLGETTIGGSWNTYDPEMLAVSSASWLDLPGFSISDWLQGTPLIPRLPSVAIAHYMKCYADELGLSKNIIPHSKVTSIRKTGDVWTVCGLRADCTCFTYTSKHLVLACGKMKQKQLELPTENPILPIVYDAPGMKSYMLSDCTLGTSENNARVVVVGDGISSADAIRLCLDHEIPVLHVMRRTERQLRNTVFSRLSPSQYTEYHKVYRLMIGKDVHPLYEGILASTVVDVDEKSVLTISTPKGNRYEKSSMLVVCIGRVSDLEGILQGKYTFSGYQSDQDPTLFCVGSFAGDHFVRYLVGGCLDVARSIHAFYKDNNNNDT</sequence>
<dbReference type="OrthoDB" id="412005at2759"/>